<dbReference type="AlphaFoldDB" id="K9ZIW1"/>
<organism evidence="1 2">
    <name type="scientific">Anabaena cylindrica (strain ATCC 27899 / PCC 7122)</name>
    <dbReference type="NCBI Taxonomy" id="272123"/>
    <lineage>
        <taxon>Bacteria</taxon>
        <taxon>Bacillati</taxon>
        <taxon>Cyanobacteriota</taxon>
        <taxon>Cyanophyceae</taxon>
        <taxon>Nostocales</taxon>
        <taxon>Nostocaceae</taxon>
        <taxon>Anabaena</taxon>
    </lineage>
</organism>
<dbReference type="RefSeq" id="WP_015215129.1">
    <property type="nucleotide sequence ID" value="NC_019771.1"/>
</dbReference>
<evidence type="ECO:0000313" key="1">
    <source>
        <dbReference type="EMBL" id="AFZ58502.1"/>
    </source>
</evidence>
<reference evidence="2" key="1">
    <citation type="journal article" date="2013" name="Proc. Natl. Acad. Sci. U.S.A.">
        <title>Improving the coverage of the cyanobacterial phylum using diversity-driven genome sequencing.</title>
        <authorList>
            <person name="Shih P.M."/>
            <person name="Wu D."/>
            <person name="Latifi A."/>
            <person name="Axen S.D."/>
            <person name="Fewer D.P."/>
            <person name="Talla E."/>
            <person name="Calteau A."/>
            <person name="Cai F."/>
            <person name="Tandeau de Marsac N."/>
            <person name="Rippka R."/>
            <person name="Herdman M."/>
            <person name="Sivonen K."/>
            <person name="Coursin T."/>
            <person name="Laurent T."/>
            <person name="Goodwin L."/>
            <person name="Nolan M."/>
            <person name="Davenport K.W."/>
            <person name="Han C.S."/>
            <person name="Rubin E.M."/>
            <person name="Eisen J.A."/>
            <person name="Woyke T."/>
            <person name="Gugger M."/>
            <person name="Kerfeld C.A."/>
        </authorList>
    </citation>
    <scope>NUCLEOTIDE SEQUENCE [LARGE SCALE GENOMIC DNA]</scope>
    <source>
        <strain evidence="2">ATCC 27899 / PCC 7122</strain>
    </source>
</reference>
<dbReference type="EMBL" id="CP003659">
    <property type="protein sequence ID" value="AFZ58502.1"/>
    <property type="molecule type" value="Genomic_DNA"/>
</dbReference>
<sequence length="123" mass="14551">MSVEPTITDLITLKQEIQGLTYWLTEDFFPYNQDLEVSLGETTFILNYVDYKNKFEIAKIIIKAAKKVEITPQEYLQQLNNYGNILSKPFCLWKQDKSGKWQYKLTNTLTEFETFIPFSLAYR</sequence>
<evidence type="ECO:0000313" key="2">
    <source>
        <dbReference type="Proteomes" id="UP000010474"/>
    </source>
</evidence>
<keyword evidence="2" id="KW-1185">Reference proteome</keyword>
<dbReference type="PATRIC" id="fig|272123.3.peg.3367"/>
<dbReference type="HOGENOM" id="CLU_2010474_0_0_3"/>
<proteinExistence type="predicted"/>
<accession>K9ZIW1</accession>
<dbReference type="KEGG" id="acy:Anacy_3086"/>
<name>K9ZIW1_ANACC</name>
<dbReference type="Proteomes" id="UP000010474">
    <property type="component" value="Chromosome"/>
</dbReference>
<dbReference type="OrthoDB" id="10009776at2"/>
<protein>
    <submittedName>
        <fullName evidence="1">Uncharacterized protein</fullName>
    </submittedName>
</protein>
<gene>
    <name evidence="1" type="ordered locus">Anacy_3086</name>
</gene>